<dbReference type="InterPro" id="IPR042635">
    <property type="entry name" value="MEGF10/SREC1/2-like"/>
</dbReference>
<accession>A0A8B8BQW6</accession>
<evidence type="ECO:0000313" key="2">
    <source>
        <dbReference type="Proteomes" id="UP000694844"/>
    </source>
</evidence>
<dbReference type="SUPFAM" id="SSF49785">
    <property type="entry name" value="Galactose-binding domain-like"/>
    <property type="match status" value="1"/>
</dbReference>
<dbReference type="AlphaFoldDB" id="A0A8B8BQW6"/>
<evidence type="ECO:0000256" key="1">
    <source>
        <dbReference type="ARBA" id="ARBA00022536"/>
    </source>
</evidence>
<gene>
    <name evidence="3" type="primary">LOC111112504</name>
</gene>
<protein>
    <submittedName>
        <fullName evidence="3">Uncharacterized protein LOC111112504</fullName>
    </submittedName>
</protein>
<keyword evidence="1" id="KW-0245">EGF-like domain</keyword>
<dbReference type="RefSeq" id="XP_022305732.1">
    <property type="nucleotide sequence ID" value="XM_022450024.1"/>
</dbReference>
<dbReference type="KEGG" id="cvn:111112504"/>
<dbReference type="GO" id="GO:0005044">
    <property type="term" value="F:scavenger receptor activity"/>
    <property type="evidence" value="ECO:0007669"/>
    <property type="project" value="InterPro"/>
</dbReference>
<name>A0A8B8BQW6_CRAVI</name>
<dbReference type="PANTHER" id="PTHR24043:SF8">
    <property type="entry name" value="EGF-LIKE DOMAIN-CONTAINING PROTEIN"/>
    <property type="match status" value="1"/>
</dbReference>
<proteinExistence type="predicted"/>
<sequence length="389" mass="43869">MLVMTRGLYHIERPDPSYKGLTVKLPTSSPSGAWNMTLQTFFFDKRKFHVKKLLVELSFADLLGNGHTSYSHCDTLEIMAGMVLLVCCGWTVLLSLPVQAYENLALHKSAWQNNTWMSYKADLAVDGRYTDLAWWGGQCAASDDYQTTAEWRVDLGAVRSIHHIVIQYATNNRVWDEDNWFTRFFLGFSVYISNTTNKEDGVLCFRDTNYTTATIPNPVNITCPYHGRYVIYYNNRTHPPYPEGYSTYADSDLCEVEVYGCPSPGYYGENCSLECPQNCQDGYCDIVEGTCFGCSHRYIGPRCTKDCPSGLYGSNCSQNCSMTCGDPGKCDIITGHCNGGCQVGWTGAMCEKGYHLTINITYENFYIMKPSYISTTSDNSLYNNFMAYT</sequence>
<dbReference type="InterPro" id="IPR008979">
    <property type="entry name" value="Galactose-bd-like_sf"/>
</dbReference>
<dbReference type="Gene3D" id="2.60.120.260">
    <property type="entry name" value="Galactose-binding domain-like"/>
    <property type="match status" value="1"/>
</dbReference>
<dbReference type="PANTHER" id="PTHR24043">
    <property type="entry name" value="SCAVENGER RECEPTOR CLASS F"/>
    <property type="match status" value="1"/>
</dbReference>
<organism evidence="2 3">
    <name type="scientific">Crassostrea virginica</name>
    <name type="common">Eastern oyster</name>
    <dbReference type="NCBI Taxonomy" id="6565"/>
    <lineage>
        <taxon>Eukaryota</taxon>
        <taxon>Metazoa</taxon>
        <taxon>Spiralia</taxon>
        <taxon>Lophotrochozoa</taxon>
        <taxon>Mollusca</taxon>
        <taxon>Bivalvia</taxon>
        <taxon>Autobranchia</taxon>
        <taxon>Pteriomorphia</taxon>
        <taxon>Ostreida</taxon>
        <taxon>Ostreoidea</taxon>
        <taxon>Ostreidae</taxon>
        <taxon>Crassostrea</taxon>
    </lineage>
</organism>
<dbReference type="OrthoDB" id="10252017at2759"/>
<dbReference type="GeneID" id="111112504"/>
<keyword evidence="2" id="KW-1185">Reference proteome</keyword>
<reference evidence="3" key="1">
    <citation type="submission" date="2025-08" db="UniProtKB">
        <authorList>
            <consortium name="RefSeq"/>
        </authorList>
    </citation>
    <scope>IDENTIFICATION</scope>
    <source>
        <tissue evidence="3">Whole sample</tissue>
    </source>
</reference>
<dbReference type="Proteomes" id="UP000694844">
    <property type="component" value="Chromosome 9"/>
</dbReference>
<evidence type="ECO:0000313" key="3">
    <source>
        <dbReference type="RefSeq" id="XP_022305732.1"/>
    </source>
</evidence>